<feature type="region of interest" description="Disordered" evidence="1">
    <location>
        <begin position="28"/>
        <end position="51"/>
    </location>
</feature>
<feature type="compositionally biased region" description="Pro residues" evidence="1">
    <location>
        <begin position="38"/>
        <end position="50"/>
    </location>
</feature>
<gene>
    <name evidence="4" type="ORF">M3P19_01270</name>
</gene>
<dbReference type="Proteomes" id="UP001203607">
    <property type="component" value="Unassembled WGS sequence"/>
</dbReference>
<evidence type="ECO:0000256" key="1">
    <source>
        <dbReference type="SAM" id="MobiDB-lite"/>
    </source>
</evidence>
<evidence type="ECO:0000313" key="5">
    <source>
        <dbReference type="Proteomes" id="UP001203607"/>
    </source>
</evidence>
<sequence>MSSSTFNLWRKLIILILLILVASCSSDGNTTDTNPDSTPNPTPTPTPNPTPTLTIEEKLQNIIDDKVGTDSDKLVGVSVSIRIGDETHLSLVGGISKLGVPITKDMRFGVGSVTKTIVAATVMKLVDEGILNLEDTIEDWVSFTSENVDSSITIYQLLTHSSGLFGYMYNDLWAMAEADLQTPIPQETLFGFIGPATNEPGVVHEYSNSNYLILGLIIEAATGKTVGEVMREKFWTPLNMSEIYFGTNEPIEGTWATPWRDGDDDGVLEDIEADFGPSFHSIFYCAADVFSTAPNLSLWAQHLYNGSAVSEASRINMITGHFDIPDTIFVSYGLGTREVIFHGRSTYGHTGGMRGYGSYMFFEPISKVSIAVLNNQSRSDDGPLLRYELTNELLGTVFNHYGI</sequence>
<feature type="signal peptide" evidence="2">
    <location>
        <begin position="1"/>
        <end position="27"/>
    </location>
</feature>
<evidence type="ECO:0000313" key="4">
    <source>
        <dbReference type="EMBL" id="MCL6272614.1"/>
    </source>
</evidence>
<evidence type="ECO:0000256" key="2">
    <source>
        <dbReference type="SAM" id="SignalP"/>
    </source>
</evidence>
<proteinExistence type="predicted"/>
<dbReference type="PANTHER" id="PTHR46825">
    <property type="entry name" value="D-ALANYL-D-ALANINE-CARBOXYPEPTIDASE/ENDOPEPTIDASE AMPH"/>
    <property type="match status" value="1"/>
</dbReference>
<dbReference type="EMBL" id="JAMFMA010000001">
    <property type="protein sequence ID" value="MCL6272614.1"/>
    <property type="molecule type" value="Genomic_DNA"/>
</dbReference>
<dbReference type="InterPro" id="IPR012338">
    <property type="entry name" value="Beta-lactam/transpept-like"/>
</dbReference>
<dbReference type="RefSeq" id="WP_249655800.1">
    <property type="nucleotide sequence ID" value="NZ_JAMFMA010000001.1"/>
</dbReference>
<keyword evidence="2" id="KW-0732">Signal</keyword>
<comment type="caution">
    <text evidence="4">The sequence shown here is derived from an EMBL/GenBank/DDBJ whole genome shotgun (WGS) entry which is preliminary data.</text>
</comment>
<dbReference type="Gene3D" id="3.40.710.10">
    <property type="entry name" value="DD-peptidase/beta-lactamase superfamily"/>
    <property type="match status" value="1"/>
</dbReference>
<dbReference type="Pfam" id="PF00144">
    <property type="entry name" value="Beta-lactamase"/>
    <property type="match status" value="1"/>
</dbReference>
<reference evidence="4 5" key="1">
    <citation type="submission" date="2022-05" db="EMBL/GenBank/DDBJ databases">
        <authorList>
            <person name="Park J.-S."/>
        </authorList>
    </citation>
    <scope>NUCLEOTIDE SEQUENCE [LARGE SCALE GENOMIC DNA]</scope>
    <source>
        <strain evidence="4 5">2012CJ35-5</strain>
    </source>
</reference>
<organism evidence="4 5">
    <name type="scientific">Flagellimonas spongiicola</name>
    <dbReference type="NCBI Taxonomy" id="2942208"/>
    <lineage>
        <taxon>Bacteria</taxon>
        <taxon>Pseudomonadati</taxon>
        <taxon>Bacteroidota</taxon>
        <taxon>Flavobacteriia</taxon>
        <taxon>Flavobacteriales</taxon>
        <taxon>Flavobacteriaceae</taxon>
        <taxon>Flagellimonas</taxon>
    </lineage>
</organism>
<dbReference type="PANTHER" id="PTHR46825:SF9">
    <property type="entry name" value="BETA-LACTAMASE-RELATED DOMAIN-CONTAINING PROTEIN"/>
    <property type="match status" value="1"/>
</dbReference>
<dbReference type="InterPro" id="IPR050491">
    <property type="entry name" value="AmpC-like"/>
</dbReference>
<accession>A0ABT0PMK3</accession>
<protein>
    <submittedName>
        <fullName evidence="4">Beta-lactamase family protein</fullName>
    </submittedName>
</protein>
<dbReference type="SUPFAM" id="SSF56601">
    <property type="entry name" value="beta-lactamase/transpeptidase-like"/>
    <property type="match status" value="1"/>
</dbReference>
<keyword evidence="5" id="KW-1185">Reference proteome</keyword>
<name>A0ABT0PMK3_9FLAO</name>
<feature type="domain" description="Beta-lactamase-related" evidence="3">
    <location>
        <begin position="71"/>
        <end position="383"/>
    </location>
</feature>
<dbReference type="InterPro" id="IPR001466">
    <property type="entry name" value="Beta-lactam-related"/>
</dbReference>
<feature type="chain" id="PRO_5046662652" evidence="2">
    <location>
        <begin position="28"/>
        <end position="403"/>
    </location>
</feature>
<evidence type="ECO:0000259" key="3">
    <source>
        <dbReference type="Pfam" id="PF00144"/>
    </source>
</evidence>